<keyword evidence="2" id="KW-0597">Phosphoprotein</keyword>
<dbReference type="PROSITE" id="PS50075">
    <property type="entry name" value="CARRIER"/>
    <property type="match status" value="1"/>
</dbReference>
<dbReference type="GO" id="GO:0005737">
    <property type="term" value="C:cytoplasm"/>
    <property type="evidence" value="ECO:0007669"/>
    <property type="project" value="TreeGrafter"/>
</dbReference>
<dbReference type="PRINTS" id="PR00154">
    <property type="entry name" value="AMPBINDING"/>
</dbReference>
<feature type="domain" description="Carrier" evidence="3">
    <location>
        <begin position="522"/>
        <end position="597"/>
    </location>
</feature>
<dbReference type="NCBIfam" id="TIGR01733">
    <property type="entry name" value="AA-adenyl-dom"/>
    <property type="match status" value="1"/>
</dbReference>
<dbReference type="FunFam" id="3.30.300.30:FF:000010">
    <property type="entry name" value="Enterobactin synthetase component F"/>
    <property type="match status" value="1"/>
</dbReference>
<dbReference type="PANTHER" id="PTHR45527">
    <property type="entry name" value="NONRIBOSOMAL PEPTIDE SYNTHETASE"/>
    <property type="match status" value="1"/>
</dbReference>
<dbReference type="InterPro" id="IPR010071">
    <property type="entry name" value="AA_adenyl_dom"/>
</dbReference>
<dbReference type="Gene3D" id="3.40.50.980">
    <property type="match status" value="2"/>
</dbReference>
<evidence type="ECO:0000313" key="4">
    <source>
        <dbReference type="EMBL" id="NIY63832.1"/>
    </source>
</evidence>
<evidence type="ECO:0000259" key="3">
    <source>
        <dbReference type="PROSITE" id="PS50075"/>
    </source>
</evidence>
<dbReference type="RefSeq" id="WP_167500524.1">
    <property type="nucleotide sequence ID" value="NZ_JAALLH010000001.1"/>
</dbReference>
<dbReference type="Gene3D" id="3.30.300.30">
    <property type="match status" value="1"/>
</dbReference>
<dbReference type="Pfam" id="PF13193">
    <property type="entry name" value="AMP-binding_C"/>
    <property type="match status" value="1"/>
</dbReference>
<dbReference type="PROSITE" id="PS00455">
    <property type="entry name" value="AMP_BINDING"/>
    <property type="match status" value="1"/>
</dbReference>
<dbReference type="InterPro" id="IPR020845">
    <property type="entry name" value="AMP-binding_CS"/>
</dbReference>
<evidence type="ECO:0000256" key="1">
    <source>
        <dbReference type="ARBA" id="ARBA00022450"/>
    </source>
</evidence>
<sequence length="607" mass="66080">MADEARVTPPPPPRTVLEFFDDTRRASPELPAVEHRGRRLSYEELGRAADTLAARLHGPSAAGTVVGIRTDRSFRLPIAILAALRAGAAYLPLDHTYPKARLDFMMRDSGMRVLLTHRTRTGLPAVPSGTRIVLLDDDVPTAPVRQQLPISTATADDLAYVIYTSGSTGTPKGVAMPHGPLRNLITWQREAFTCGVGSRTLQFAAASFDVHFEEMFSTWGTGGCLVLIDEEIRRDSHRLLRFLDERQVHRVFMPFVALQALAHTAQDLGRHPRALREVVCGGEQLYITPAVRQFFGALPDVALHNQYGPSETHNVTALRLPGDPASWPERAPIGRPINAARVRVLDGHGRPVPAGATGEIVIGGPVLARGYLNRPGLSAERFTPDPLGPPGSRVYRTGDLGRVDERGRIHFLGREDGQVKIRGYRVELGEVESAVRALPEVADAAVVVNEGRTAGKRLVAYVVGEAPLPGDLRARLAETLPEYMLPVAFVPVDRLPLTPSGKLDRRSLAERELTVSGSGARPAEDGVQRDLTQLWEHVLDAKDIAADDNFFQLGGTSLLAAVLMTRIAERFGAYPDLGTFIARPTLSAMAEWIRERPEAGTGQGAVR</sequence>
<dbReference type="Pfam" id="PF00501">
    <property type="entry name" value="AMP-binding"/>
    <property type="match status" value="1"/>
</dbReference>
<dbReference type="InterPro" id="IPR025110">
    <property type="entry name" value="AMP-bd_C"/>
</dbReference>
<evidence type="ECO:0000313" key="5">
    <source>
        <dbReference type="Proteomes" id="UP000536624"/>
    </source>
</evidence>
<dbReference type="InterPro" id="IPR009081">
    <property type="entry name" value="PP-bd_ACP"/>
</dbReference>
<organism evidence="4 5">
    <name type="scientific">Streptomyces malaysiensis</name>
    <dbReference type="NCBI Taxonomy" id="92644"/>
    <lineage>
        <taxon>Bacteria</taxon>
        <taxon>Bacillati</taxon>
        <taxon>Actinomycetota</taxon>
        <taxon>Actinomycetes</taxon>
        <taxon>Kitasatosporales</taxon>
        <taxon>Streptomycetaceae</taxon>
        <taxon>Streptomyces</taxon>
        <taxon>Streptomyces violaceusniger group</taxon>
    </lineage>
</organism>
<accession>A0A7X6AWD8</accession>
<dbReference type="SUPFAM" id="SSF56801">
    <property type="entry name" value="Acetyl-CoA synthetase-like"/>
    <property type="match status" value="1"/>
</dbReference>
<gene>
    <name evidence="4" type="ORF">SMALB_1775</name>
</gene>
<dbReference type="FunFam" id="3.40.50.980:FF:000001">
    <property type="entry name" value="Non-ribosomal peptide synthetase"/>
    <property type="match status" value="1"/>
</dbReference>
<dbReference type="Proteomes" id="UP000536624">
    <property type="component" value="Unassembled WGS sequence"/>
</dbReference>
<dbReference type="InterPro" id="IPR036736">
    <property type="entry name" value="ACP-like_sf"/>
</dbReference>
<dbReference type="AlphaFoldDB" id="A0A7X6AWD8"/>
<dbReference type="PANTHER" id="PTHR45527:SF1">
    <property type="entry name" value="FATTY ACID SYNTHASE"/>
    <property type="match status" value="1"/>
</dbReference>
<dbReference type="EMBL" id="JAALLH010000001">
    <property type="protein sequence ID" value="NIY63832.1"/>
    <property type="molecule type" value="Genomic_DNA"/>
</dbReference>
<dbReference type="GO" id="GO:0044550">
    <property type="term" value="P:secondary metabolite biosynthetic process"/>
    <property type="evidence" value="ECO:0007669"/>
    <property type="project" value="TreeGrafter"/>
</dbReference>
<dbReference type="InterPro" id="IPR000873">
    <property type="entry name" value="AMP-dep_synth/lig_dom"/>
</dbReference>
<evidence type="ECO:0000256" key="2">
    <source>
        <dbReference type="ARBA" id="ARBA00022553"/>
    </source>
</evidence>
<dbReference type="SUPFAM" id="SSF47336">
    <property type="entry name" value="ACP-like"/>
    <property type="match status" value="1"/>
</dbReference>
<dbReference type="Gene3D" id="2.30.38.10">
    <property type="entry name" value="Luciferase, Domain 3"/>
    <property type="match status" value="1"/>
</dbReference>
<dbReference type="Pfam" id="PF00550">
    <property type="entry name" value="PP-binding"/>
    <property type="match status" value="1"/>
</dbReference>
<name>A0A7X6AWD8_STRMQ</name>
<protein>
    <submittedName>
        <fullName evidence="4">Non-ribosomal peptide synthetase</fullName>
    </submittedName>
</protein>
<dbReference type="InterPro" id="IPR020459">
    <property type="entry name" value="AMP-binding"/>
</dbReference>
<proteinExistence type="predicted"/>
<dbReference type="Gene3D" id="1.10.1200.10">
    <property type="entry name" value="ACP-like"/>
    <property type="match status" value="1"/>
</dbReference>
<keyword evidence="1" id="KW-0596">Phosphopantetheine</keyword>
<dbReference type="GO" id="GO:0043041">
    <property type="term" value="P:amino acid activation for nonribosomal peptide biosynthetic process"/>
    <property type="evidence" value="ECO:0007669"/>
    <property type="project" value="TreeGrafter"/>
</dbReference>
<dbReference type="GO" id="GO:0031177">
    <property type="term" value="F:phosphopantetheine binding"/>
    <property type="evidence" value="ECO:0007669"/>
    <property type="project" value="TreeGrafter"/>
</dbReference>
<comment type="caution">
    <text evidence="4">The sequence shown here is derived from an EMBL/GenBank/DDBJ whole genome shotgun (WGS) entry which is preliminary data.</text>
</comment>
<reference evidence="4 5" key="1">
    <citation type="submission" date="2020-02" db="EMBL/GenBank/DDBJ databases">
        <title>Streptomyces malaysiensis DSM14702 (JHCC583434, PFL_A843) Genome sequencing and assembly.</title>
        <authorList>
            <person name="Samborskyy M."/>
        </authorList>
    </citation>
    <scope>NUCLEOTIDE SEQUENCE [LARGE SCALE GENOMIC DNA]</scope>
    <source>
        <strain evidence="4 5">DSM 14702</strain>
    </source>
</reference>
<dbReference type="InterPro" id="IPR045851">
    <property type="entry name" value="AMP-bd_C_sf"/>
</dbReference>